<dbReference type="OrthoDB" id="6359856at2759"/>
<gene>
    <name evidence="2" type="ORF">CHIRRI_LOCUS2506</name>
</gene>
<dbReference type="AlphaFoldDB" id="A0A9N9RM92"/>
<feature type="signal peptide" evidence="1">
    <location>
        <begin position="1"/>
        <end position="21"/>
    </location>
</feature>
<organism evidence="2 3">
    <name type="scientific">Chironomus riparius</name>
    <dbReference type="NCBI Taxonomy" id="315576"/>
    <lineage>
        <taxon>Eukaryota</taxon>
        <taxon>Metazoa</taxon>
        <taxon>Ecdysozoa</taxon>
        <taxon>Arthropoda</taxon>
        <taxon>Hexapoda</taxon>
        <taxon>Insecta</taxon>
        <taxon>Pterygota</taxon>
        <taxon>Neoptera</taxon>
        <taxon>Endopterygota</taxon>
        <taxon>Diptera</taxon>
        <taxon>Nematocera</taxon>
        <taxon>Chironomoidea</taxon>
        <taxon>Chironomidae</taxon>
        <taxon>Chironominae</taxon>
        <taxon>Chironomus</taxon>
    </lineage>
</organism>
<dbReference type="Proteomes" id="UP001153620">
    <property type="component" value="Chromosome 1"/>
</dbReference>
<evidence type="ECO:0000313" key="3">
    <source>
        <dbReference type="Proteomes" id="UP001153620"/>
    </source>
</evidence>
<protein>
    <submittedName>
        <fullName evidence="2">Uncharacterized protein</fullName>
    </submittedName>
</protein>
<keyword evidence="1" id="KW-0732">Signal</keyword>
<name>A0A9N9RM92_9DIPT</name>
<reference evidence="2" key="2">
    <citation type="submission" date="2022-10" db="EMBL/GenBank/DDBJ databases">
        <authorList>
            <consortium name="ENA_rothamsted_submissions"/>
            <consortium name="culmorum"/>
            <person name="King R."/>
        </authorList>
    </citation>
    <scope>NUCLEOTIDE SEQUENCE</scope>
</reference>
<reference evidence="2" key="1">
    <citation type="submission" date="2022-01" db="EMBL/GenBank/DDBJ databases">
        <authorList>
            <person name="King R."/>
        </authorList>
    </citation>
    <scope>NUCLEOTIDE SEQUENCE</scope>
</reference>
<evidence type="ECO:0000313" key="2">
    <source>
        <dbReference type="EMBL" id="CAG9799541.1"/>
    </source>
</evidence>
<accession>A0A9N9RM92</accession>
<evidence type="ECO:0000256" key="1">
    <source>
        <dbReference type="SAM" id="SignalP"/>
    </source>
</evidence>
<feature type="chain" id="PRO_5040459364" evidence="1">
    <location>
        <begin position="22"/>
        <end position="284"/>
    </location>
</feature>
<keyword evidence="3" id="KW-1185">Reference proteome</keyword>
<dbReference type="EMBL" id="OU895877">
    <property type="protein sequence ID" value="CAG9799541.1"/>
    <property type="molecule type" value="Genomic_DNA"/>
</dbReference>
<sequence length="284" mass="33031">MEGKFVILLVITALCVEQCLTSSIPMFEFLSRDEKLSHLYSMFAKQVKDYCKDKHNANASQCKRNMMVYGMDKLNDMEESHLDKMDPYQRDANNILWDSIMENHEEMKSQRHEDQRQAHLQKEQYNQQNPIFKDSYEEVTTDNLNNLASHDHYEEDVQSNYLHQGAASHNNYAYINKPNELDNNEYLEQNSNYLMGGVISWMMPDGSPINGQVPYTLPPDDDMHDMTMGQKKMPSLKDLLDAMTMDEKPKIIMEIPPATTTVLTENPATTSRTLRTLYGNYRVY</sequence>
<proteinExistence type="predicted"/>